<dbReference type="SUPFAM" id="SSF51366">
    <property type="entry name" value="Ribulose-phoshate binding barrel"/>
    <property type="match status" value="1"/>
</dbReference>
<dbReference type="GO" id="GO:0046496">
    <property type="term" value="P:nicotinamide nucleotide metabolic process"/>
    <property type="evidence" value="ECO:0007669"/>
    <property type="project" value="UniProtKB-ARBA"/>
</dbReference>
<dbReference type="GO" id="GO:0046872">
    <property type="term" value="F:metal ion binding"/>
    <property type="evidence" value="ECO:0007669"/>
    <property type="project" value="UniProtKB-KW"/>
</dbReference>
<dbReference type="PROSITE" id="PS01086">
    <property type="entry name" value="RIBUL_P_3_EPIMER_2"/>
    <property type="match status" value="1"/>
</dbReference>
<dbReference type="GO" id="GO:1901135">
    <property type="term" value="P:carbohydrate derivative metabolic process"/>
    <property type="evidence" value="ECO:0007669"/>
    <property type="project" value="UniProtKB-ARBA"/>
</dbReference>
<protein>
    <recommendedName>
        <fullName evidence="12">Ribulose-phosphate 3-epimerase</fullName>
    </recommendedName>
</protein>
<dbReference type="NCBIfam" id="NF004076">
    <property type="entry name" value="PRK05581.1-4"/>
    <property type="match status" value="1"/>
</dbReference>
<evidence type="ECO:0000313" key="11">
    <source>
        <dbReference type="EMBL" id="SVE42485.1"/>
    </source>
</evidence>
<dbReference type="GO" id="GO:0005975">
    <property type="term" value="P:carbohydrate metabolic process"/>
    <property type="evidence" value="ECO:0007669"/>
    <property type="project" value="InterPro"/>
</dbReference>
<keyword evidence="8" id="KW-0464">Manganese</keyword>
<comment type="cofactor">
    <cofactor evidence="1">
        <name>Mn(2+)</name>
        <dbReference type="ChEBI" id="CHEBI:29035"/>
    </cofactor>
</comment>
<name>A0A383DE03_9ZZZZ</name>
<accession>A0A383DE03</accession>
<sequence length="159" mass="17728">MVKIAPSILAADLLKIENEVINVDNAGAEYIHIDVMDGHYVPNISFGPNIVKSLRPITNKLLDVHLMISPVLPYIHEFINAGADIISFHPEADKNRKEIIKIIESSGCKTGIAIHPRIEIEKITNFLNEIDLVVVMTVIPGFGGQKFLYDQVSKIKKLF</sequence>
<keyword evidence="10" id="KW-0119">Carbohydrate metabolism</keyword>
<dbReference type="Gene3D" id="3.20.20.70">
    <property type="entry name" value="Aldolase class I"/>
    <property type="match status" value="1"/>
</dbReference>
<organism evidence="11">
    <name type="scientific">marine metagenome</name>
    <dbReference type="NCBI Taxonomy" id="408172"/>
    <lineage>
        <taxon>unclassified sequences</taxon>
        <taxon>metagenomes</taxon>
        <taxon>ecological metagenomes</taxon>
    </lineage>
</organism>
<comment type="cofactor">
    <cofactor evidence="2">
        <name>Zn(2+)</name>
        <dbReference type="ChEBI" id="CHEBI:29105"/>
    </cofactor>
</comment>
<keyword evidence="9" id="KW-0413">Isomerase</keyword>
<evidence type="ECO:0000256" key="1">
    <source>
        <dbReference type="ARBA" id="ARBA00001936"/>
    </source>
</evidence>
<evidence type="ECO:0000256" key="6">
    <source>
        <dbReference type="ARBA" id="ARBA00022833"/>
    </source>
</evidence>
<feature type="non-terminal residue" evidence="11">
    <location>
        <position position="159"/>
    </location>
</feature>
<evidence type="ECO:0000256" key="4">
    <source>
        <dbReference type="ARBA" id="ARBA00011738"/>
    </source>
</evidence>
<evidence type="ECO:0000256" key="5">
    <source>
        <dbReference type="ARBA" id="ARBA00022723"/>
    </source>
</evidence>
<dbReference type="EMBL" id="UINC01216376">
    <property type="protein sequence ID" value="SVE42485.1"/>
    <property type="molecule type" value="Genomic_DNA"/>
</dbReference>
<dbReference type="FunFam" id="3.20.20.70:FF:000191">
    <property type="entry name" value="ribulose-phosphate 3-epimerase isoform X2"/>
    <property type="match status" value="1"/>
</dbReference>
<dbReference type="GO" id="GO:0006163">
    <property type="term" value="P:purine nucleotide metabolic process"/>
    <property type="evidence" value="ECO:0007669"/>
    <property type="project" value="UniProtKB-ARBA"/>
</dbReference>
<dbReference type="AlphaFoldDB" id="A0A383DE03"/>
<keyword evidence="7" id="KW-0408">Iron</keyword>
<evidence type="ECO:0000256" key="9">
    <source>
        <dbReference type="ARBA" id="ARBA00023235"/>
    </source>
</evidence>
<evidence type="ECO:0000256" key="7">
    <source>
        <dbReference type="ARBA" id="ARBA00023004"/>
    </source>
</evidence>
<dbReference type="CDD" id="cd00429">
    <property type="entry name" value="RPE"/>
    <property type="match status" value="1"/>
</dbReference>
<comment type="subunit">
    <text evidence="4">Homodimer.</text>
</comment>
<gene>
    <name evidence="11" type="ORF">METZ01_LOCUS495339</name>
</gene>
<evidence type="ECO:0000256" key="2">
    <source>
        <dbReference type="ARBA" id="ARBA00001947"/>
    </source>
</evidence>
<dbReference type="Pfam" id="PF00834">
    <property type="entry name" value="Ribul_P_3_epim"/>
    <property type="match status" value="1"/>
</dbReference>
<proteinExistence type="predicted"/>
<evidence type="ECO:0000256" key="3">
    <source>
        <dbReference type="ARBA" id="ARBA00001954"/>
    </source>
</evidence>
<dbReference type="PANTHER" id="PTHR11749">
    <property type="entry name" value="RIBULOSE-5-PHOSPHATE-3-EPIMERASE"/>
    <property type="match status" value="1"/>
</dbReference>
<comment type="cofactor">
    <cofactor evidence="3">
        <name>Fe(2+)</name>
        <dbReference type="ChEBI" id="CHEBI:29033"/>
    </cofactor>
</comment>
<dbReference type="InterPro" id="IPR000056">
    <property type="entry name" value="Ribul_P_3_epim-like"/>
</dbReference>
<keyword evidence="6" id="KW-0862">Zinc</keyword>
<dbReference type="GO" id="GO:0016857">
    <property type="term" value="F:racemase and epimerase activity, acting on carbohydrates and derivatives"/>
    <property type="evidence" value="ECO:0007669"/>
    <property type="project" value="InterPro"/>
</dbReference>
<evidence type="ECO:0000256" key="10">
    <source>
        <dbReference type="ARBA" id="ARBA00023277"/>
    </source>
</evidence>
<dbReference type="InterPro" id="IPR013785">
    <property type="entry name" value="Aldolase_TIM"/>
</dbReference>
<evidence type="ECO:0000256" key="8">
    <source>
        <dbReference type="ARBA" id="ARBA00023211"/>
    </source>
</evidence>
<dbReference type="GO" id="GO:0006091">
    <property type="term" value="P:generation of precursor metabolites and energy"/>
    <property type="evidence" value="ECO:0007669"/>
    <property type="project" value="UniProtKB-ARBA"/>
</dbReference>
<reference evidence="11" key="1">
    <citation type="submission" date="2018-05" db="EMBL/GenBank/DDBJ databases">
        <authorList>
            <person name="Lanie J.A."/>
            <person name="Ng W.-L."/>
            <person name="Kazmierczak K.M."/>
            <person name="Andrzejewski T.M."/>
            <person name="Davidsen T.M."/>
            <person name="Wayne K.J."/>
            <person name="Tettelin H."/>
            <person name="Glass J.I."/>
            <person name="Rusch D."/>
            <person name="Podicherti R."/>
            <person name="Tsui H.-C.T."/>
            <person name="Winkler M.E."/>
        </authorList>
    </citation>
    <scope>NUCLEOTIDE SEQUENCE</scope>
</reference>
<dbReference type="PROSITE" id="PS01085">
    <property type="entry name" value="RIBUL_P_3_EPIMER_1"/>
    <property type="match status" value="1"/>
</dbReference>
<dbReference type="InterPro" id="IPR011060">
    <property type="entry name" value="RibuloseP-bd_barrel"/>
</dbReference>
<keyword evidence="5" id="KW-0479">Metal-binding</keyword>
<evidence type="ECO:0008006" key="12">
    <source>
        <dbReference type="Google" id="ProtNLM"/>
    </source>
</evidence>